<accession>A0AAN9TDJ6</accession>
<keyword evidence="3" id="KW-1185">Reference proteome</keyword>
<feature type="compositionally biased region" description="Basic and acidic residues" evidence="1">
    <location>
        <begin position="107"/>
        <end position="133"/>
    </location>
</feature>
<dbReference type="EMBL" id="JAYMYS010000001">
    <property type="protein sequence ID" value="KAK7412166.1"/>
    <property type="molecule type" value="Genomic_DNA"/>
</dbReference>
<evidence type="ECO:0000256" key="1">
    <source>
        <dbReference type="SAM" id="MobiDB-lite"/>
    </source>
</evidence>
<protein>
    <submittedName>
        <fullName evidence="2">Uncharacterized protein</fullName>
    </submittedName>
</protein>
<name>A0AAN9TDJ6_PSOTE</name>
<evidence type="ECO:0000313" key="3">
    <source>
        <dbReference type="Proteomes" id="UP001386955"/>
    </source>
</evidence>
<dbReference type="Proteomes" id="UP001386955">
    <property type="component" value="Unassembled WGS sequence"/>
</dbReference>
<feature type="region of interest" description="Disordered" evidence="1">
    <location>
        <begin position="106"/>
        <end position="133"/>
    </location>
</feature>
<evidence type="ECO:0000313" key="2">
    <source>
        <dbReference type="EMBL" id="KAK7412166.1"/>
    </source>
</evidence>
<gene>
    <name evidence="2" type="ORF">VNO78_03615</name>
</gene>
<sequence length="133" mass="15164">MITSSSTSPRRHHHHPTHDQARRKRAPRELRRRGSLGRSFRILVNHALKLPKKFVSGVTSIAMSTDLVDLEESIIFVEELVYTWMVLHNDTSIMSSNEGVEVVVEENEGKKEVKEQDKGMNEEVDRSGNVKMG</sequence>
<proteinExistence type="predicted"/>
<organism evidence="2 3">
    <name type="scientific">Psophocarpus tetragonolobus</name>
    <name type="common">Winged bean</name>
    <name type="synonym">Dolichos tetragonolobus</name>
    <dbReference type="NCBI Taxonomy" id="3891"/>
    <lineage>
        <taxon>Eukaryota</taxon>
        <taxon>Viridiplantae</taxon>
        <taxon>Streptophyta</taxon>
        <taxon>Embryophyta</taxon>
        <taxon>Tracheophyta</taxon>
        <taxon>Spermatophyta</taxon>
        <taxon>Magnoliopsida</taxon>
        <taxon>eudicotyledons</taxon>
        <taxon>Gunneridae</taxon>
        <taxon>Pentapetalae</taxon>
        <taxon>rosids</taxon>
        <taxon>fabids</taxon>
        <taxon>Fabales</taxon>
        <taxon>Fabaceae</taxon>
        <taxon>Papilionoideae</taxon>
        <taxon>50 kb inversion clade</taxon>
        <taxon>NPAAA clade</taxon>
        <taxon>indigoferoid/millettioid clade</taxon>
        <taxon>Phaseoleae</taxon>
        <taxon>Psophocarpus</taxon>
    </lineage>
</organism>
<feature type="compositionally biased region" description="Basic residues" evidence="1">
    <location>
        <begin position="9"/>
        <end position="34"/>
    </location>
</feature>
<feature type="region of interest" description="Disordered" evidence="1">
    <location>
        <begin position="1"/>
        <end position="34"/>
    </location>
</feature>
<reference evidence="2 3" key="1">
    <citation type="submission" date="2024-01" db="EMBL/GenBank/DDBJ databases">
        <title>The genomes of 5 underutilized Papilionoideae crops provide insights into root nodulation and disease resistanc.</title>
        <authorList>
            <person name="Jiang F."/>
        </authorList>
    </citation>
    <scope>NUCLEOTIDE SEQUENCE [LARGE SCALE GENOMIC DNA]</scope>
    <source>
        <strain evidence="2">DUOXIRENSHENG_FW03</strain>
        <tissue evidence="2">Leaves</tissue>
    </source>
</reference>
<comment type="caution">
    <text evidence="2">The sequence shown here is derived from an EMBL/GenBank/DDBJ whole genome shotgun (WGS) entry which is preliminary data.</text>
</comment>
<dbReference type="AlphaFoldDB" id="A0AAN9TDJ6"/>